<proteinExistence type="inferred from homology"/>
<protein>
    <submittedName>
        <fullName evidence="4">Putative 4'-phosphopantetheinyl transferase</fullName>
    </submittedName>
</protein>
<feature type="domain" description="4'-phosphopantetheinyl transferase" evidence="3">
    <location>
        <begin position="127"/>
        <end position="195"/>
    </location>
</feature>
<keyword evidence="2 4" id="KW-0808">Transferase</keyword>
<dbReference type="GO" id="GO:0008897">
    <property type="term" value="F:holo-[acyl-carrier-protein] synthase activity"/>
    <property type="evidence" value="ECO:0007669"/>
    <property type="project" value="InterPro"/>
</dbReference>
<dbReference type="GO" id="GO:0005829">
    <property type="term" value="C:cytosol"/>
    <property type="evidence" value="ECO:0007669"/>
    <property type="project" value="TreeGrafter"/>
</dbReference>
<dbReference type="STRING" id="1184609.KILIM_039_00190"/>
<comment type="caution">
    <text evidence="4">The sequence shown here is derived from an EMBL/GenBank/DDBJ whole genome shotgun (WGS) entry which is preliminary data.</text>
</comment>
<dbReference type="AlphaFoldDB" id="K6WB41"/>
<reference evidence="4 5" key="1">
    <citation type="submission" date="2012-08" db="EMBL/GenBank/DDBJ databases">
        <title>Whole genome shotgun sequence of Kineosphaera limosa NBRC 100340.</title>
        <authorList>
            <person name="Yoshida I."/>
            <person name="Isaki S."/>
            <person name="Hosoyama A."/>
            <person name="Tsuchikane K."/>
            <person name="Katsumata H."/>
            <person name="Ando Y."/>
            <person name="Ohji S."/>
            <person name="Hamada M."/>
            <person name="Tamura T."/>
            <person name="Yamazoe A."/>
            <person name="Yamazaki S."/>
            <person name="Fujita N."/>
        </authorList>
    </citation>
    <scope>NUCLEOTIDE SEQUENCE [LARGE SCALE GENOMIC DNA]</scope>
    <source>
        <strain evidence="4 5">NBRC 100340</strain>
    </source>
</reference>
<dbReference type="GO" id="GO:0019878">
    <property type="term" value="P:lysine biosynthetic process via aminoadipic acid"/>
    <property type="evidence" value="ECO:0007669"/>
    <property type="project" value="TreeGrafter"/>
</dbReference>
<dbReference type="GO" id="GO:0000287">
    <property type="term" value="F:magnesium ion binding"/>
    <property type="evidence" value="ECO:0007669"/>
    <property type="project" value="InterPro"/>
</dbReference>
<dbReference type="OrthoDB" id="190168at2"/>
<dbReference type="Gene3D" id="3.90.470.20">
    <property type="entry name" value="4'-phosphopantetheinyl transferase domain"/>
    <property type="match status" value="1"/>
</dbReference>
<dbReference type="EMBL" id="BAHD01000039">
    <property type="protein sequence ID" value="GAB96445.1"/>
    <property type="molecule type" value="Genomic_DNA"/>
</dbReference>
<dbReference type="PANTHER" id="PTHR12215">
    <property type="entry name" value="PHOSPHOPANTETHEINE TRANSFERASE"/>
    <property type="match status" value="1"/>
</dbReference>
<dbReference type="eggNOG" id="COG2091">
    <property type="taxonomic scope" value="Bacteria"/>
</dbReference>
<evidence type="ECO:0000313" key="5">
    <source>
        <dbReference type="Proteomes" id="UP000008366"/>
    </source>
</evidence>
<evidence type="ECO:0000256" key="1">
    <source>
        <dbReference type="ARBA" id="ARBA00010990"/>
    </source>
</evidence>
<dbReference type="PANTHER" id="PTHR12215:SF15">
    <property type="entry name" value="4'-PHOSPHOPANTETHEINYL TRANSFERASE SUPERFAMILY-RELATED"/>
    <property type="match status" value="1"/>
</dbReference>
<evidence type="ECO:0000313" key="4">
    <source>
        <dbReference type="EMBL" id="GAB96445.1"/>
    </source>
</evidence>
<dbReference type="Proteomes" id="UP000008366">
    <property type="component" value="Unassembled WGS sequence"/>
</dbReference>
<evidence type="ECO:0000256" key="2">
    <source>
        <dbReference type="ARBA" id="ARBA00022679"/>
    </source>
</evidence>
<dbReference type="InterPro" id="IPR050559">
    <property type="entry name" value="P-Pant_transferase_sf"/>
</dbReference>
<dbReference type="InterPro" id="IPR037143">
    <property type="entry name" value="4-PPantetheinyl_Trfase_dom_sf"/>
</dbReference>
<gene>
    <name evidence="4" type="ORF">KILIM_039_00190</name>
</gene>
<comment type="similarity">
    <text evidence="1">Belongs to the P-Pant transferase superfamily. Gsp/Sfp/HetI/AcpT family.</text>
</comment>
<sequence>MTIGGGGGIQRLPGSYATGVPAEVLVVGSPPLAAARADPLLTAAERARCAAFRREVDAARHATGRLLARSTAARWFGVAPERVGVVPDLDATSRGCPRLTVDGRRADAYLSIAHAGEVVLVAVSARPCGIDVEVVADVEPVVGSDVIYAPPELAALAAAQDPVLLAARWWTAKESVLKALEVGLGVDPPLIDVRRELVTVAVAPPYTSTRTTWRLHAVDVPAGHIATLAVPA</sequence>
<accession>K6WB41</accession>
<keyword evidence="5" id="KW-1185">Reference proteome</keyword>
<dbReference type="SUPFAM" id="SSF56214">
    <property type="entry name" value="4'-phosphopantetheinyl transferase"/>
    <property type="match status" value="2"/>
</dbReference>
<organism evidence="4 5">
    <name type="scientific">Kineosphaera limosa NBRC 100340</name>
    <dbReference type="NCBI Taxonomy" id="1184609"/>
    <lineage>
        <taxon>Bacteria</taxon>
        <taxon>Bacillati</taxon>
        <taxon>Actinomycetota</taxon>
        <taxon>Actinomycetes</taxon>
        <taxon>Micrococcales</taxon>
        <taxon>Dermatophilaceae</taxon>
        <taxon>Kineosphaera</taxon>
    </lineage>
</organism>
<name>K6WB41_9MICO</name>
<evidence type="ECO:0000259" key="3">
    <source>
        <dbReference type="Pfam" id="PF01648"/>
    </source>
</evidence>
<dbReference type="RefSeq" id="WP_006592977.1">
    <property type="nucleotide sequence ID" value="NZ_BAHD01000039.1"/>
</dbReference>
<dbReference type="Pfam" id="PF01648">
    <property type="entry name" value="ACPS"/>
    <property type="match status" value="1"/>
</dbReference>
<dbReference type="InterPro" id="IPR008278">
    <property type="entry name" value="4-PPantetheinyl_Trfase_dom"/>
</dbReference>